<comment type="caution">
    <text evidence="8">The sequence shown here is derived from an EMBL/GenBank/DDBJ whole genome shotgun (WGS) entry which is preliminary data.</text>
</comment>
<feature type="domain" description="Lipid desaturase" evidence="7">
    <location>
        <begin position="47"/>
        <end position="207"/>
    </location>
</feature>
<keyword evidence="3 6" id="KW-0812">Transmembrane</keyword>
<dbReference type="OrthoDB" id="337685at2"/>
<dbReference type="GO" id="GO:0016491">
    <property type="term" value="F:oxidoreductase activity"/>
    <property type="evidence" value="ECO:0007669"/>
    <property type="project" value="TreeGrafter"/>
</dbReference>
<evidence type="ECO:0000259" key="7">
    <source>
        <dbReference type="Pfam" id="PF10520"/>
    </source>
</evidence>
<accession>A0A3E1RGJ5</accession>
<comment type="subcellular location">
    <subcellularLocation>
        <location evidence="1">Membrane</location>
        <topology evidence="1">Multi-pass membrane protein</topology>
    </subcellularLocation>
</comment>
<organism evidence="8 9">
    <name type="scientific">Rhodoferax lacus</name>
    <dbReference type="NCBI Taxonomy" id="2184758"/>
    <lineage>
        <taxon>Bacteria</taxon>
        <taxon>Pseudomonadati</taxon>
        <taxon>Pseudomonadota</taxon>
        <taxon>Betaproteobacteria</taxon>
        <taxon>Burkholderiales</taxon>
        <taxon>Comamonadaceae</taxon>
        <taxon>Rhodoferax</taxon>
    </lineage>
</organism>
<dbReference type="GO" id="GO:0016020">
    <property type="term" value="C:membrane"/>
    <property type="evidence" value="ECO:0007669"/>
    <property type="project" value="UniProtKB-SubCell"/>
</dbReference>
<evidence type="ECO:0000256" key="1">
    <source>
        <dbReference type="ARBA" id="ARBA00004141"/>
    </source>
</evidence>
<evidence type="ECO:0000256" key="6">
    <source>
        <dbReference type="SAM" id="Phobius"/>
    </source>
</evidence>
<dbReference type="RefSeq" id="WP_117173176.1">
    <property type="nucleotide sequence ID" value="NZ_QFZK01000001.1"/>
</dbReference>
<proteinExistence type="inferred from homology"/>
<evidence type="ECO:0000313" key="8">
    <source>
        <dbReference type="EMBL" id="RFO98506.1"/>
    </source>
</evidence>
<comment type="similarity">
    <text evidence="2">Belongs to the fatty acid desaturase CarF family.</text>
</comment>
<dbReference type="Pfam" id="PF10520">
    <property type="entry name" value="Lipid_desat"/>
    <property type="match status" value="1"/>
</dbReference>
<dbReference type="PANTHER" id="PTHR48177:SF1">
    <property type="entry name" value="PLASMANYLETHANOLAMINE DESATURASE 1"/>
    <property type="match status" value="1"/>
</dbReference>
<evidence type="ECO:0000313" key="9">
    <source>
        <dbReference type="Proteomes" id="UP000260665"/>
    </source>
</evidence>
<feature type="transmembrane region" description="Helical" evidence="6">
    <location>
        <begin position="31"/>
        <end position="50"/>
    </location>
</feature>
<dbReference type="InterPro" id="IPR019547">
    <property type="entry name" value="Lipid_desat"/>
</dbReference>
<reference evidence="8 9" key="1">
    <citation type="submission" date="2018-05" db="EMBL/GenBank/DDBJ databases">
        <title>Rhodoferax soyangensis sp.nov., isolated from an oligotrophic freshwater lake.</title>
        <authorList>
            <person name="Park M."/>
        </authorList>
    </citation>
    <scope>NUCLEOTIDE SEQUENCE [LARGE SCALE GENOMIC DNA]</scope>
    <source>
        <strain evidence="8 9">IMCC26218</strain>
    </source>
</reference>
<dbReference type="Proteomes" id="UP000260665">
    <property type="component" value="Unassembled WGS sequence"/>
</dbReference>
<keyword evidence="4 6" id="KW-1133">Transmembrane helix</keyword>
<sequence>MNRIVTVLEALGMLACLGLLLRGFQELGFAQGWWGLFWCLLALPMGYYCADLLSGLIHWVCDSFGDSHTPLWGPMLVAPFRRHHKSPGDITQISLTENLGSSAIAGAVVLWLWSPDFARPASNGVLLARLVGLWCVAFAVLSNRFHRWAHLPTARRPRWMQRLQHWRIILRPQTHALHHRKPHRGNYCILSGWANPLCNRVPWARVEAGLLRLGIRTNFD</sequence>
<evidence type="ECO:0000256" key="2">
    <source>
        <dbReference type="ARBA" id="ARBA00007620"/>
    </source>
</evidence>
<evidence type="ECO:0000256" key="3">
    <source>
        <dbReference type="ARBA" id="ARBA00022692"/>
    </source>
</evidence>
<dbReference type="EMBL" id="QFZK01000001">
    <property type="protein sequence ID" value="RFO98506.1"/>
    <property type="molecule type" value="Genomic_DNA"/>
</dbReference>
<dbReference type="InterPro" id="IPR052601">
    <property type="entry name" value="Plasmalogen_desaturase"/>
</dbReference>
<evidence type="ECO:0000256" key="5">
    <source>
        <dbReference type="ARBA" id="ARBA00023136"/>
    </source>
</evidence>
<feature type="transmembrane region" description="Helical" evidence="6">
    <location>
        <begin position="126"/>
        <end position="146"/>
    </location>
</feature>
<feature type="transmembrane region" description="Helical" evidence="6">
    <location>
        <begin position="95"/>
        <end position="114"/>
    </location>
</feature>
<protein>
    <recommendedName>
        <fullName evidence="7">Lipid desaturase domain-containing protein</fullName>
    </recommendedName>
</protein>
<dbReference type="PANTHER" id="PTHR48177">
    <property type="entry name" value="TRANSMEMBRANE PROTEIN 189"/>
    <property type="match status" value="1"/>
</dbReference>
<dbReference type="AlphaFoldDB" id="A0A3E1RGJ5"/>
<feature type="transmembrane region" description="Helical" evidence="6">
    <location>
        <begin position="7"/>
        <end position="25"/>
    </location>
</feature>
<name>A0A3E1RGJ5_9BURK</name>
<evidence type="ECO:0000256" key="4">
    <source>
        <dbReference type="ARBA" id="ARBA00022989"/>
    </source>
</evidence>
<gene>
    <name evidence="8" type="ORF">DIC66_01035</name>
</gene>
<keyword evidence="9" id="KW-1185">Reference proteome</keyword>
<keyword evidence="5 6" id="KW-0472">Membrane</keyword>